<dbReference type="AlphaFoldDB" id="A0AAV0RU87"/>
<gene>
    <name evidence="1" type="ORF">LITE_LOCUS49373</name>
</gene>
<dbReference type="EMBL" id="CAMGYJ010000011">
    <property type="protein sequence ID" value="CAI0559773.1"/>
    <property type="molecule type" value="Genomic_DNA"/>
</dbReference>
<keyword evidence="2" id="KW-1185">Reference proteome</keyword>
<organism evidence="1 2">
    <name type="scientific">Linum tenue</name>
    <dbReference type="NCBI Taxonomy" id="586396"/>
    <lineage>
        <taxon>Eukaryota</taxon>
        <taxon>Viridiplantae</taxon>
        <taxon>Streptophyta</taxon>
        <taxon>Embryophyta</taxon>
        <taxon>Tracheophyta</taxon>
        <taxon>Spermatophyta</taxon>
        <taxon>Magnoliopsida</taxon>
        <taxon>eudicotyledons</taxon>
        <taxon>Gunneridae</taxon>
        <taxon>Pentapetalae</taxon>
        <taxon>rosids</taxon>
        <taxon>fabids</taxon>
        <taxon>Malpighiales</taxon>
        <taxon>Linaceae</taxon>
        <taxon>Linum</taxon>
    </lineage>
</organism>
<sequence length="91" mass="10386">QIPQSLLRIARGREPRVESRASYRHRLTLPLAITRRRESRPSAIAAARQPSHSFRRREPASCLLYSPAPFVASSPPTPFTKRRPVPLYCSH</sequence>
<dbReference type="Proteomes" id="UP001154282">
    <property type="component" value="Unassembled WGS sequence"/>
</dbReference>
<reference evidence="1" key="1">
    <citation type="submission" date="2022-08" db="EMBL/GenBank/DDBJ databases">
        <authorList>
            <person name="Gutierrez-Valencia J."/>
        </authorList>
    </citation>
    <scope>NUCLEOTIDE SEQUENCE</scope>
</reference>
<comment type="caution">
    <text evidence="1">The sequence shown here is derived from an EMBL/GenBank/DDBJ whole genome shotgun (WGS) entry which is preliminary data.</text>
</comment>
<proteinExistence type="predicted"/>
<protein>
    <submittedName>
        <fullName evidence="1">Uncharacterized protein</fullName>
    </submittedName>
</protein>
<feature type="non-terminal residue" evidence="1">
    <location>
        <position position="1"/>
    </location>
</feature>
<accession>A0AAV0RU87</accession>
<name>A0AAV0RU87_9ROSI</name>
<evidence type="ECO:0000313" key="1">
    <source>
        <dbReference type="EMBL" id="CAI0559773.1"/>
    </source>
</evidence>
<evidence type="ECO:0000313" key="2">
    <source>
        <dbReference type="Proteomes" id="UP001154282"/>
    </source>
</evidence>